<accession>A0A1R3L121</accession>
<reference evidence="2" key="1">
    <citation type="submission" date="2013-09" db="EMBL/GenBank/DDBJ databases">
        <title>Corchorus olitorius genome sequencing.</title>
        <authorList>
            <person name="Alam M."/>
            <person name="Haque M.S."/>
            <person name="Islam M.S."/>
            <person name="Emdad E.M."/>
            <person name="Islam M.M."/>
            <person name="Ahmed B."/>
            <person name="Halim A."/>
            <person name="Hossen Q.M.M."/>
            <person name="Hossain M.Z."/>
            <person name="Ahmed R."/>
            <person name="Khan M.M."/>
            <person name="Islam R."/>
            <person name="Rashid M.M."/>
            <person name="Khan S.A."/>
            <person name="Rahman M.S."/>
            <person name="Alam M."/>
            <person name="Yahiya A.S."/>
            <person name="Khan M.S."/>
            <person name="Azam M.S."/>
            <person name="Haque T."/>
            <person name="Lashkar M.Z.H."/>
            <person name="Akhand A.I."/>
            <person name="Morshed G."/>
            <person name="Roy S."/>
            <person name="Uddin K.S."/>
            <person name="Rabeya T."/>
            <person name="Hossain A.S."/>
            <person name="Chowdhury A."/>
            <person name="Snigdha A.R."/>
            <person name="Mortoza M.S."/>
            <person name="Matin S.A."/>
            <person name="Hoque S.M.E."/>
            <person name="Islam M.K."/>
            <person name="Roy D.K."/>
            <person name="Haider R."/>
            <person name="Moosa M.M."/>
            <person name="Elias S.M."/>
            <person name="Hasan A.M."/>
            <person name="Jahan S."/>
            <person name="Shafiuddin M."/>
            <person name="Mahmood N."/>
            <person name="Shommy N.S."/>
        </authorList>
    </citation>
    <scope>NUCLEOTIDE SEQUENCE [LARGE SCALE GENOMIC DNA]</scope>
    <source>
        <strain evidence="2">cv. O-4</strain>
    </source>
</reference>
<dbReference type="AlphaFoldDB" id="A0A1R3L121"/>
<keyword evidence="1" id="KW-0489">Methyltransferase</keyword>
<organism evidence="1 2">
    <name type="scientific">Corchorus olitorius</name>
    <dbReference type="NCBI Taxonomy" id="93759"/>
    <lineage>
        <taxon>Eukaryota</taxon>
        <taxon>Viridiplantae</taxon>
        <taxon>Streptophyta</taxon>
        <taxon>Embryophyta</taxon>
        <taxon>Tracheophyta</taxon>
        <taxon>Spermatophyta</taxon>
        <taxon>Magnoliopsida</taxon>
        <taxon>eudicotyledons</taxon>
        <taxon>Gunneridae</taxon>
        <taxon>Pentapetalae</taxon>
        <taxon>rosids</taxon>
        <taxon>malvids</taxon>
        <taxon>Malvales</taxon>
        <taxon>Malvaceae</taxon>
        <taxon>Grewioideae</taxon>
        <taxon>Apeibeae</taxon>
        <taxon>Corchorus</taxon>
    </lineage>
</organism>
<protein>
    <submittedName>
        <fullName evidence="1">Modification methylase DdeI</fullName>
    </submittedName>
</protein>
<evidence type="ECO:0000313" key="2">
    <source>
        <dbReference type="Proteomes" id="UP000187203"/>
    </source>
</evidence>
<keyword evidence="1" id="KW-0808">Transferase</keyword>
<comment type="caution">
    <text evidence="1">The sequence shown here is derived from an EMBL/GenBank/DDBJ whole genome shotgun (WGS) entry which is preliminary data.</text>
</comment>
<evidence type="ECO:0000313" key="1">
    <source>
        <dbReference type="EMBL" id="OMP13000.1"/>
    </source>
</evidence>
<dbReference type="EMBL" id="AWUE01005421">
    <property type="protein sequence ID" value="OMP13000.1"/>
    <property type="molecule type" value="Genomic_DNA"/>
</dbReference>
<keyword evidence="2" id="KW-1185">Reference proteome</keyword>
<name>A0A1R3L121_9ROSI</name>
<dbReference type="Proteomes" id="UP000187203">
    <property type="component" value="Unassembled WGS sequence"/>
</dbReference>
<proteinExistence type="predicted"/>
<dbReference type="GO" id="GO:0032259">
    <property type="term" value="P:methylation"/>
    <property type="evidence" value="ECO:0007669"/>
    <property type="project" value="UniProtKB-KW"/>
</dbReference>
<gene>
    <name evidence="1" type="ORF">COLO4_02455</name>
</gene>
<sequence length="56" mass="6525">MVGDMEVEVAQNIPDEPVVIGQVIGHFQLMAQPAERQPVLFIQLRKRIVRQRMKRQ</sequence>
<dbReference type="GO" id="GO:0008168">
    <property type="term" value="F:methyltransferase activity"/>
    <property type="evidence" value="ECO:0007669"/>
    <property type="project" value="UniProtKB-KW"/>
</dbReference>